<dbReference type="InterPro" id="IPR044068">
    <property type="entry name" value="CB"/>
</dbReference>
<evidence type="ECO:0000256" key="3">
    <source>
        <dbReference type="ARBA" id="ARBA00023172"/>
    </source>
</evidence>
<dbReference type="RefSeq" id="WP_327599700.1">
    <property type="nucleotide sequence ID" value="NZ_JAYXHS010000002.1"/>
</dbReference>
<keyword evidence="8" id="KW-1185">Reference proteome</keyword>
<evidence type="ECO:0000259" key="6">
    <source>
        <dbReference type="PROSITE" id="PS51900"/>
    </source>
</evidence>
<dbReference type="CDD" id="cd00796">
    <property type="entry name" value="INT_Rci_Hp1_C"/>
    <property type="match status" value="1"/>
</dbReference>
<evidence type="ECO:0000256" key="2">
    <source>
        <dbReference type="ARBA" id="ARBA00023125"/>
    </source>
</evidence>
<dbReference type="Gene3D" id="1.10.150.130">
    <property type="match status" value="1"/>
</dbReference>
<dbReference type="SUPFAM" id="SSF56349">
    <property type="entry name" value="DNA breaking-rejoining enzymes"/>
    <property type="match status" value="1"/>
</dbReference>
<dbReference type="Gene3D" id="1.10.443.10">
    <property type="entry name" value="Intergrase catalytic core"/>
    <property type="match status" value="1"/>
</dbReference>
<evidence type="ECO:0000313" key="7">
    <source>
        <dbReference type="EMBL" id="MEC5386741.1"/>
    </source>
</evidence>
<comment type="caution">
    <text evidence="7">The sequence shown here is derived from an EMBL/GenBank/DDBJ whole genome shotgun (WGS) entry which is preliminary data.</text>
</comment>
<dbReference type="InterPro" id="IPR002104">
    <property type="entry name" value="Integrase_catalytic"/>
</dbReference>
<gene>
    <name evidence="7" type="ORF">VVD49_13485</name>
</gene>
<name>A0ABU6K5N5_9RHOO</name>
<dbReference type="InterPro" id="IPR050090">
    <property type="entry name" value="Tyrosine_recombinase_XerCD"/>
</dbReference>
<dbReference type="InterPro" id="IPR013762">
    <property type="entry name" value="Integrase-like_cat_sf"/>
</dbReference>
<evidence type="ECO:0000313" key="8">
    <source>
        <dbReference type="Proteomes" id="UP001331561"/>
    </source>
</evidence>
<dbReference type="PROSITE" id="PS51900">
    <property type="entry name" value="CB"/>
    <property type="match status" value="1"/>
</dbReference>
<keyword evidence="1" id="KW-0229">DNA integration</keyword>
<dbReference type="PANTHER" id="PTHR30349:SF93">
    <property type="entry name" value="FELS-2 PROPHAGE PROTEIN"/>
    <property type="match status" value="1"/>
</dbReference>
<evidence type="ECO:0000256" key="4">
    <source>
        <dbReference type="PROSITE-ProRule" id="PRU01248"/>
    </source>
</evidence>
<reference evidence="7 8" key="1">
    <citation type="submission" date="2024-01" db="EMBL/GenBank/DDBJ databases">
        <title>Uliginosibacterium soil sp. nov.</title>
        <authorList>
            <person name="Lv Y."/>
        </authorList>
    </citation>
    <scope>NUCLEOTIDE SEQUENCE [LARGE SCALE GENOMIC DNA]</scope>
    <source>
        <strain evidence="7 8">H3</strain>
    </source>
</reference>
<feature type="domain" description="Tyr recombinase" evidence="5">
    <location>
        <begin position="161"/>
        <end position="325"/>
    </location>
</feature>
<dbReference type="InterPro" id="IPR057084">
    <property type="entry name" value="Int_N"/>
</dbReference>
<proteinExistence type="predicted"/>
<evidence type="ECO:0000256" key="1">
    <source>
        <dbReference type="ARBA" id="ARBA00022908"/>
    </source>
</evidence>
<keyword evidence="3" id="KW-0233">DNA recombination</keyword>
<protein>
    <submittedName>
        <fullName evidence="7">Tyrosine-type recombinase/integrase</fullName>
    </submittedName>
</protein>
<dbReference type="InterPro" id="IPR011010">
    <property type="entry name" value="DNA_brk_join_enz"/>
</dbReference>
<accession>A0ABU6K5N5</accession>
<evidence type="ECO:0000259" key="5">
    <source>
        <dbReference type="PROSITE" id="PS51898"/>
    </source>
</evidence>
<dbReference type="Pfam" id="PF00589">
    <property type="entry name" value="Phage_integrase"/>
    <property type="match status" value="1"/>
</dbReference>
<dbReference type="PANTHER" id="PTHR30349">
    <property type="entry name" value="PHAGE INTEGRASE-RELATED"/>
    <property type="match status" value="1"/>
</dbReference>
<sequence length="344" mass="38469">MAITKTESGWALDIKPGGRKGQRIRKTFKTKSEAMAFERHALGKLDQDKEWRPAFRDSSKPLSELVQHWFSSHGHQLRSGKGTQVRLIAMCKALGDPRAGQLTPTMFAEYREARMRAGSSQGTMNRELSLLKAVFEELIRLKIWKQKNPLGELRKAKEQQAELSWLTLDQIDDLLRAAERSENTHLHLAMRFALATGARWGEVEGLVITQIASGCVQIGTKSGKTRPVPISSELENELRAHHKSHGKGTNVFGYCRAAGRKAIERARIELPDGQALHVLRHTFASHFLQAGGDILTLQRLLGHSSLTVTMRYAHLSPGHLQQATSLNPMSLLAAELAKQKEEKR</sequence>
<feature type="domain" description="Core-binding (CB)" evidence="6">
    <location>
        <begin position="60"/>
        <end position="139"/>
    </location>
</feature>
<dbReference type="EMBL" id="JAYXHS010000002">
    <property type="protein sequence ID" value="MEC5386741.1"/>
    <property type="molecule type" value="Genomic_DNA"/>
</dbReference>
<dbReference type="InterPro" id="IPR010998">
    <property type="entry name" value="Integrase_recombinase_N"/>
</dbReference>
<keyword evidence="2 4" id="KW-0238">DNA-binding</keyword>
<organism evidence="7 8">
    <name type="scientific">Uliginosibacterium silvisoli</name>
    <dbReference type="NCBI Taxonomy" id="3114758"/>
    <lineage>
        <taxon>Bacteria</taxon>
        <taxon>Pseudomonadati</taxon>
        <taxon>Pseudomonadota</taxon>
        <taxon>Betaproteobacteria</taxon>
        <taxon>Rhodocyclales</taxon>
        <taxon>Zoogloeaceae</taxon>
        <taxon>Uliginosibacterium</taxon>
    </lineage>
</organism>
<dbReference type="PROSITE" id="PS51898">
    <property type="entry name" value="TYR_RECOMBINASE"/>
    <property type="match status" value="1"/>
</dbReference>
<dbReference type="Proteomes" id="UP001331561">
    <property type="component" value="Unassembled WGS sequence"/>
</dbReference>
<dbReference type="Pfam" id="PF24624">
    <property type="entry name" value="Int_N"/>
    <property type="match status" value="1"/>
</dbReference>